<dbReference type="AlphaFoldDB" id="X1TEM3"/>
<dbReference type="Gene3D" id="3.60.10.10">
    <property type="entry name" value="Endonuclease/exonuclease/phosphatase"/>
    <property type="match status" value="1"/>
</dbReference>
<evidence type="ECO:0000313" key="2">
    <source>
        <dbReference type="EMBL" id="GAI78459.1"/>
    </source>
</evidence>
<reference evidence="2" key="1">
    <citation type="journal article" date="2014" name="Front. Microbiol.">
        <title>High frequency of phylogenetically diverse reductive dehalogenase-homologous genes in deep subseafloor sedimentary metagenomes.</title>
        <authorList>
            <person name="Kawai M."/>
            <person name="Futagami T."/>
            <person name="Toyoda A."/>
            <person name="Takaki Y."/>
            <person name="Nishi S."/>
            <person name="Hori S."/>
            <person name="Arai W."/>
            <person name="Tsubouchi T."/>
            <person name="Morono Y."/>
            <person name="Uchiyama I."/>
            <person name="Ito T."/>
            <person name="Fujiyama A."/>
            <person name="Inagaki F."/>
            <person name="Takami H."/>
        </authorList>
    </citation>
    <scope>NUCLEOTIDE SEQUENCE</scope>
    <source>
        <strain evidence="2">Expedition CK06-06</strain>
    </source>
</reference>
<dbReference type="EMBL" id="BARW01006620">
    <property type="protein sequence ID" value="GAI78459.1"/>
    <property type="molecule type" value="Genomic_DNA"/>
</dbReference>
<comment type="caution">
    <text evidence="2">The sequence shown here is derived from an EMBL/GenBank/DDBJ whole genome shotgun (WGS) entry which is preliminary data.</text>
</comment>
<dbReference type="SUPFAM" id="SSF56219">
    <property type="entry name" value="DNase I-like"/>
    <property type="match status" value="1"/>
</dbReference>
<proteinExistence type="predicted"/>
<protein>
    <recommendedName>
        <fullName evidence="1">Endonuclease/exonuclease/phosphatase domain-containing protein</fullName>
    </recommendedName>
</protein>
<dbReference type="InterPro" id="IPR005135">
    <property type="entry name" value="Endo/exonuclease/phosphatase"/>
</dbReference>
<gene>
    <name evidence="2" type="ORF">S12H4_13907</name>
</gene>
<dbReference type="InterPro" id="IPR036691">
    <property type="entry name" value="Endo/exonu/phosph_ase_sf"/>
</dbReference>
<organism evidence="2">
    <name type="scientific">marine sediment metagenome</name>
    <dbReference type="NCBI Taxonomy" id="412755"/>
    <lineage>
        <taxon>unclassified sequences</taxon>
        <taxon>metagenomes</taxon>
        <taxon>ecological metagenomes</taxon>
    </lineage>
</organism>
<accession>X1TEM3</accession>
<evidence type="ECO:0000259" key="1">
    <source>
        <dbReference type="Pfam" id="PF03372"/>
    </source>
</evidence>
<dbReference type="Pfam" id="PF03372">
    <property type="entry name" value="Exo_endo_phos"/>
    <property type="match status" value="1"/>
</dbReference>
<name>X1TEM3_9ZZZZ</name>
<feature type="domain" description="Endonuclease/exonuclease/phosphatase" evidence="1">
    <location>
        <begin position="32"/>
        <end position="228"/>
    </location>
</feature>
<dbReference type="GO" id="GO:0003824">
    <property type="term" value="F:catalytic activity"/>
    <property type="evidence" value="ECO:0007669"/>
    <property type="project" value="InterPro"/>
</dbReference>
<sequence length="240" mass="27047">MDVRSKRSYRINQLDALSTHLEGSHAALGKNYDVFCVPMPVTSPYGRVLSGIATLSKTEPVSSVRHSFPGNYAWPKGTFMLDRCFLVNRYPLAGDRQLLVVNTHNSAYDDGTLRKGQMDYLHEFLVDEYEKGNYIIVGGDWNQTPAGFQPEFEHNIFDTIQLAYIEEGYLPGDWTWLFDPTVPTNRRVAKPYDAALSPTTVIDYYLLSPNIIPVDIQGVNLGFVSSDHQPVLAKVKLIQN</sequence>